<comment type="caution">
    <text evidence="4">The sequence shown here is derived from an EMBL/GenBank/DDBJ whole genome shotgun (WGS) entry which is preliminary data.</text>
</comment>
<evidence type="ECO:0000313" key="4">
    <source>
        <dbReference type="EMBL" id="MFD1485884.1"/>
    </source>
</evidence>
<proteinExistence type="predicted"/>
<evidence type="ECO:0000313" key="5">
    <source>
        <dbReference type="Proteomes" id="UP001597252"/>
    </source>
</evidence>
<keyword evidence="3" id="KW-0788">Thiol protease</keyword>
<dbReference type="NCBIfam" id="TIGR01076">
    <property type="entry name" value="sortase_fam"/>
    <property type="match status" value="1"/>
</dbReference>
<keyword evidence="1" id="KW-0645">Protease</keyword>
<keyword evidence="5" id="KW-1185">Reference proteome</keyword>
<dbReference type="EMBL" id="JBHTON010000046">
    <property type="protein sequence ID" value="MFD1485884.1"/>
    <property type="molecule type" value="Genomic_DNA"/>
</dbReference>
<dbReference type="Gene3D" id="2.40.260.10">
    <property type="entry name" value="Sortase"/>
    <property type="match status" value="1"/>
</dbReference>
<protein>
    <submittedName>
        <fullName evidence="4">Class A sortase</fullName>
    </submittedName>
</protein>
<evidence type="ECO:0000256" key="1">
    <source>
        <dbReference type="ARBA" id="ARBA00022670"/>
    </source>
</evidence>
<accession>A0ABW4EAV9</accession>
<reference evidence="5" key="1">
    <citation type="journal article" date="2019" name="Int. J. Syst. Evol. Microbiol.">
        <title>The Global Catalogue of Microorganisms (GCM) 10K type strain sequencing project: providing services to taxonomists for standard genome sequencing and annotation.</title>
        <authorList>
            <consortium name="The Broad Institute Genomics Platform"/>
            <consortium name="The Broad Institute Genome Sequencing Center for Infectious Disease"/>
            <person name="Wu L."/>
            <person name="Ma J."/>
        </authorList>
    </citation>
    <scope>NUCLEOTIDE SEQUENCE [LARGE SCALE GENOMIC DNA]</scope>
    <source>
        <strain evidence="5">CCM 8903</strain>
    </source>
</reference>
<evidence type="ECO:0000256" key="3">
    <source>
        <dbReference type="ARBA" id="ARBA00022807"/>
    </source>
</evidence>
<sequence length="227" mass="24633">MIKPLKQLLLTVLLVAAAAFLSVYLWQDQLSALLVQHNHVTVSQKVVRANQHHAKTADYRFDQVQPLSLARLSQAAVAKHQVAAVGKLVIPAVQLNLPIVLGVGNAELAFAAGTLNAHQKMGQSNYALAGHHMAQDERVLFGPLVKTTLGMVAYVTDMTHVYAYQIDARRYLPATAVSVLNPTADPELTLITCDDDGTGRLMIQARLVQTFTVDRAPQALQKLIAAT</sequence>
<evidence type="ECO:0000256" key="2">
    <source>
        <dbReference type="ARBA" id="ARBA00022801"/>
    </source>
</evidence>
<keyword evidence="2" id="KW-0378">Hydrolase</keyword>
<dbReference type="RefSeq" id="WP_125754097.1">
    <property type="nucleotide sequence ID" value="NZ_JBHTON010000046.1"/>
</dbReference>
<dbReference type="InterPro" id="IPR023365">
    <property type="entry name" value="Sortase_dom-sf"/>
</dbReference>
<gene>
    <name evidence="4" type="ORF">ACFQ5J_11665</name>
</gene>
<name>A0ABW4EAV9_9LACO</name>
<dbReference type="InterPro" id="IPR042007">
    <property type="entry name" value="Sortase_A"/>
</dbReference>
<dbReference type="SUPFAM" id="SSF63817">
    <property type="entry name" value="Sortase"/>
    <property type="match status" value="1"/>
</dbReference>
<dbReference type="InterPro" id="IPR005754">
    <property type="entry name" value="Sortase"/>
</dbReference>
<dbReference type="Pfam" id="PF04203">
    <property type="entry name" value="Sortase"/>
    <property type="match status" value="1"/>
</dbReference>
<dbReference type="CDD" id="cd06165">
    <property type="entry name" value="Sortase_A"/>
    <property type="match status" value="1"/>
</dbReference>
<dbReference type="Proteomes" id="UP001597252">
    <property type="component" value="Unassembled WGS sequence"/>
</dbReference>
<organism evidence="4 5">
    <name type="scientific">Lacticaseibacillus baoqingensis</name>
    <dbReference type="NCBI Taxonomy" id="2486013"/>
    <lineage>
        <taxon>Bacteria</taxon>
        <taxon>Bacillati</taxon>
        <taxon>Bacillota</taxon>
        <taxon>Bacilli</taxon>
        <taxon>Lactobacillales</taxon>
        <taxon>Lactobacillaceae</taxon>
        <taxon>Lacticaseibacillus</taxon>
    </lineage>
</organism>